<dbReference type="SUPFAM" id="SSF46785">
    <property type="entry name" value="Winged helix' DNA-binding domain"/>
    <property type="match status" value="1"/>
</dbReference>
<dbReference type="PANTHER" id="PTHR44846:SF17">
    <property type="entry name" value="GNTR-FAMILY TRANSCRIPTIONAL REGULATOR"/>
    <property type="match status" value="1"/>
</dbReference>
<sequence length="264" mass="29072">MALKYERLADDLRQAIQSGELPGGSQLPTSATLAERYKVSMPTVRQALDVLRSEGLIDSRQGLGVYVRPPRQKVRRSNANNHFDKARVHEPEAVRAATGLTERDTGLDVADLDFEAKYAIVNATEDLASQFGIPVGAKLVQREFRTRSKTEAAPFNLARSYLVYDLVAANPQLLDASNEPWPGGTMHQLSTVGIEVDRVIEAVTTRPPTPMEAQLLDVGPGVPVFLIHKTVLDTTGRVVDVAYVTLPGDRTELVYETPLERWAK</sequence>
<organism evidence="5 6">
    <name type="scientific">Nocardia brasiliensis</name>
    <dbReference type="NCBI Taxonomy" id="37326"/>
    <lineage>
        <taxon>Bacteria</taxon>
        <taxon>Bacillati</taxon>
        <taxon>Actinomycetota</taxon>
        <taxon>Actinomycetes</taxon>
        <taxon>Mycobacteriales</taxon>
        <taxon>Nocardiaceae</taxon>
        <taxon>Nocardia</taxon>
    </lineage>
</organism>
<dbReference type="EMBL" id="CP046171">
    <property type="protein sequence ID" value="QIS00933.1"/>
    <property type="molecule type" value="Genomic_DNA"/>
</dbReference>
<evidence type="ECO:0000313" key="5">
    <source>
        <dbReference type="EMBL" id="QIS00933.1"/>
    </source>
</evidence>
<reference evidence="5 6" key="1">
    <citation type="journal article" date="2019" name="ACS Chem. Biol.">
        <title>Identification and Mobilization of a Cryptic Antibiotic Biosynthesis Gene Locus from a Human-Pathogenic Nocardia Isolate.</title>
        <authorList>
            <person name="Herisse M."/>
            <person name="Ishida K."/>
            <person name="Porter J.L."/>
            <person name="Howden B."/>
            <person name="Hertweck C."/>
            <person name="Stinear T.P."/>
            <person name="Pidot S.J."/>
        </authorList>
    </citation>
    <scope>NUCLEOTIDE SEQUENCE [LARGE SCALE GENOMIC DNA]</scope>
    <source>
        <strain evidence="5 6">AUSMDU00024985</strain>
    </source>
</reference>
<dbReference type="InterPro" id="IPR011663">
    <property type="entry name" value="UTRA"/>
</dbReference>
<dbReference type="InterPro" id="IPR050679">
    <property type="entry name" value="Bact_HTH_transcr_reg"/>
</dbReference>
<evidence type="ECO:0000313" key="6">
    <source>
        <dbReference type="Proteomes" id="UP000501705"/>
    </source>
</evidence>
<proteinExistence type="predicted"/>
<dbReference type="CDD" id="cd07377">
    <property type="entry name" value="WHTH_GntR"/>
    <property type="match status" value="1"/>
</dbReference>
<dbReference type="GO" id="GO:0003700">
    <property type="term" value="F:DNA-binding transcription factor activity"/>
    <property type="evidence" value="ECO:0007669"/>
    <property type="project" value="InterPro"/>
</dbReference>
<evidence type="ECO:0000259" key="4">
    <source>
        <dbReference type="PROSITE" id="PS50949"/>
    </source>
</evidence>
<keyword evidence="2" id="KW-0238">DNA-binding</keyword>
<gene>
    <name evidence="5" type="ORF">F5X71_00055</name>
</gene>
<evidence type="ECO:0000256" key="3">
    <source>
        <dbReference type="ARBA" id="ARBA00023163"/>
    </source>
</evidence>
<dbReference type="Proteomes" id="UP000501705">
    <property type="component" value="Chromosome"/>
</dbReference>
<dbReference type="RefSeq" id="WP_167460090.1">
    <property type="nucleotide sequence ID" value="NZ_CP046171.1"/>
</dbReference>
<dbReference type="Pfam" id="PF07702">
    <property type="entry name" value="UTRA"/>
    <property type="match status" value="1"/>
</dbReference>
<dbReference type="PANTHER" id="PTHR44846">
    <property type="entry name" value="MANNOSYL-D-GLYCERATE TRANSPORT/METABOLISM SYSTEM REPRESSOR MNGR-RELATED"/>
    <property type="match status" value="1"/>
</dbReference>
<dbReference type="InterPro" id="IPR036388">
    <property type="entry name" value="WH-like_DNA-bd_sf"/>
</dbReference>
<dbReference type="SUPFAM" id="SSF64288">
    <property type="entry name" value="Chorismate lyase-like"/>
    <property type="match status" value="1"/>
</dbReference>
<evidence type="ECO:0000256" key="1">
    <source>
        <dbReference type="ARBA" id="ARBA00023015"/>
    </source>
</evidence>
<dbReference type="SMART" id="SM00866">
    <property type="entry name" value="UTRA"/>
    <property type="match status" value="1"/>
</dbReference>
<dbReference type="InterPro" id="IPR028978">
    <property type="entry name" value="Chorismate_lyase_/UTRA_dom_sf"/>
</dbReference>
<keyword evidence="1" id="KW-0805">Transcription regulation</keyword>
<protein>
    <submittedName>
        <fullName evidence="5">GntR family transcriptional regulator</fullName>
    </submittedName>
</protein>
<dbReference type="PRINTS" id="PR00035">
    <property type="entry name" value="HTHGNTR"/>
</dbReference>
<feature type="domain" description="HTH gntR-type" evidence="4">
    <location>
        <begin position="2"/>
        <end position="70"/>
    </location>
</feature>
<accession>A0A6G9XJ54</accession>
<dbReference type="SMART" id="SM00345">
    <property type="entry name" value="HTH_GNTR"/>
    <property type="match status" value="1"/>
</dbReference>
<name>A0A6G9XJ54_NOCBR</name>
<dbReference type="GO" id="GO:0003677">
    <property type="term" value="F:DNA binding"/>
    <property type="evidence" value="ECO:0007669"/>
    <property type="project" value="UniProtKB-KW"/>
</dbReference>
<dbReference type="InterPro" id="IPR000524">
    <property type="entry name" value="Tscrpt_reg_HTH_GntR"/>
</dbReference>
<dbReference type="PROSITE" id="PS50949">
    <property type="entry name" value="HTH_GNTR"/>
    <property type="match status" value="1"/>
</dbReference>
<dbReference type="Pfam" id="PF00392">
    <property type="entry name" value="GntR"/>
    <property type="match status" value="1"/>
</dbReference>
<dbReference type="Gene3D" id="3.40.1410.10">
    <property type="entry name" value="Chorismate lyase-like"/>
    <property type="match status" value="1"/>
</dbReference>
<dbReference type="AlphaFoldDB" id="A0A6G9XJ54"/>
<keyword evidence="3" id="KW-0804">Transcription</keyword>
<evidence type="ECO:0000256" key="2">
    <source>
        <dbReference type="ARBA" id="ARBA00023125"/>
    </source>
</evidence>
<dbReference type="Gene3D" id="1.10.10.10">
    <property type="entry name" value="Winged helix-like DNA-binding domain superfamily/Winged helix DNA-binding domain"/>
    <property type="match status" value="1"/>
</dbReference>
<dbReference type="GO" id="GO:0045892">
    <property type="term" value="P:negative regulation of DNA-templated transcription"/>
    <property type="evidence" value="ECO:0007669"/>
    <property type="project" value="TreeGrafter"/>
</dbReference>
<dbReference type="InterPro" id="IPR036390">
    <property type="entry name" value="WH_DNA-bd_sf"/>
</dbReference>